<organism evidence="1">
    <name type="scientific">uncultured Leptolyngbya sp</name>
    <dbReference type="NCBI Taxonomy" id="332963"/>
    <lineage>
        <taxon>Bacteria</taxon>
        <taxon>Bacillati</taxon>
        <taxon>Cyanobacteriota</taxon>
        <taxon>Cyanophyceae</taxon>
        <taxon>Leptolyngbyales</taxon>
        <taxon>Leptolyngbyaceae</taxon>
        <taxon>Leptolyngbya group</taxon>
        <taxon>Leptolyngbya</taxon>
        <taxon>environmental samples</taxon>
    </lineage>
</organism>
<sequence length="39" mass="4304">MLVYQMKDCVQPVSVSREAKVLEGVAEAMRWLAPVLQAG</sequence>
<gene>
    <name evidence="1" type="ORF">AVDCRST_MAG94-872</name>
</gene>
<dbReference type="EMBL" id="CADCTY010000295">
    <property type="protein sequence ID" value="CAA9309482.1"/>
    <property type="molecule type" value="Genomic_DNA"/>
</dbReference>
<protein>
    <submittedName>
        <fullName evidence="1">Uncharacterized protein</fullName>
    </submittedName>
</protein>
<accession>A0A6J4KN70</accession>
<dbReference type="AlphaFoldDB" id="A0A6J4KN70"/>
<proteinExistence type="predicted"/>
<evidence type="ECO:0000313" key="1">
    <source>
        <dbReference type="EMBL" id="CAA9309482.1"/>
    </source>
</evidence>
<name>A0A6J4KN70_9CYAN</name>
<reference evidence="1" key="1">
    <citation type="submission" date="2020-02" db="EMBL/GenBank/DDBJ databases">
        <authorList>
            <person name="Meier V. D."/>
        </authorList>
    </citation>
    <scope>NUCLEOTIDE SEQUENCE</scope>
    <source>
        <strain evidence="1">AVDCRST_MAG94</strain>
    </source>
</reference>